<keyword evidence="4" id="KW-1185">Reference proteome</keyword>
<evidence type="ECO:0008006" key="5">
    <source>
        <dbReference type="Google" id="ProtNLM"/>
    </source>
</evidence>
<dbReference type="Proteomes" id="UP000295468">
    <property type="component" value="Unassembled WGS sequence"/>
</dbReference>
<accession>A0A4R6TL42</accession>
<feature type="compositionally biased region" description="Acidic residues" evidence="1">
    <location>
        <begin position="52"/>
        <end position="61"/>
    </location>
</feature>
<protein>
    <recommendedName>
        <fullName evidence="5">Secreted protein</fullName>
    </recommendedName>
</protein>
<gene>
    <name evidence="3" type="ORF">CLV82_2305</name>
</gene>
<evidence type="ECO:0000256" key="2">
    <source>
        <dbReference type="SAM" id="SignalP"/>
    </source>
</evidence>
<dbReference type="RefSeq" id="WP_133644408.1">
    <property type="nucleotide sequence ID" value="NZ_SNYI01000002.1"/>
</dbReference>
<evidence type="ECO:0000313" key="4">
    <source>
        <dbReference type="Proteomes" id="UP000295468"/>
    </source>
</evidence>
<sequence length="79" mass="8718">MKQVFSILAMVLLTLEFFSCTADSNMDETSALYESVKATDGDIVPIIRRDDPDDDDEEGTDGDIVIIDRRTDDDITGGN</sequence>
<feature type="chain" id="PRO_5020304647" description="Secreted protein" evidence="2">
    <location>
        <begin position="23"/>
        <end position="79"/>
    </location>
</feature>
<evidence type="ECO:0000256" key="1">
    <source>
        <dbReference type="SAM" id="MobiDB-lite"/>
    </source>
</evidence>
<proteinExistence type="predicted"/>
<dbReference type="EMBL" id="SNYI01000002">
    <property type="protein sequence ID" value="TDQ31596.1"/>
    <property type="molecule type" value="Genomic_DNA"/>
</dbReference>
<organism evidence="3 4">
    <name type="scientific">Zeaxanthinibacter enoshimensis</name>
    <dbReference type="NCBI Taxonomy" id="392009"/>
    <lineage>
        <taxon>Bacteria</taxon>
        <taxon>Pseudomonadati</taxon>
        <taxon>Bacteroidota</taxon>
        <taxon>Flavobacteriia</taxon>
        <taxon>Flavobacteriales</taxon>
        <taxon>Flavobacteriaceae</taxon>
        <taxon>Zeaxanthinibacter</taxon>
    </lineage>
</organism>
<comment type="caution">
    <text evidence="3">The sequence shown here is derived from an EMBL/GenBank/DDBJ whole genome shotgun (WGS) entry which is preliminary data.</text>
</comment>
<feature type="region of interest" description="Disordered" evidence="1">
    <location>
        <begin position="45"/>
        <end position="79"/>
    </location>
</feature>
<feature type="signal peptide" evidence="2">
    <location>
        <begin position="1"/>
        <end position="22"/>
    </location>
</feature>
<reference evidence="3 4" key="1">
    <citation type="submission" date="2019-03" db="EMBL/GenBank/DDBJ databases">
        <title>Genomic Encyclopedia of Archaeal and Bacterial Type Strains, Phase II (KMG-II): from individual species to whole genera.</title>
        <authorList>
            <person name="Goeker M."/>
        </authorList>
    </citation>
    <scope>NUCLEOTIDE SEQUENCE [LARGE SCALE GENOMIC DNA]</scope>
    <source>
        <strain evidence="3 4">DSM 18435</strain>
    </source>
</reference>
<keyword evidence="2" id="KW-0732">Signal</keyword>
<dbReference type="AlphaFoldDB" id="A0A4R6TL42"/>
<name>A0A4R6TL42_9FLAO</name>
<evidence type="ECO:0000313" key="3">
    <source>
        <dbReference type="EMBL" id="TDQ31596.1"/>
    </source>
</evidence>